<dbReference type="Proteomes" id="UP000215137">
    <property type="component" value="Chromosome"/>
</dbReference>
<dbReference type="GO" id="GO:0097367">
    <property type="term" value="F:carbohydrate derivative binding"/>
    <property type="evidence" value="ECO:0007669"/>
    <property type="project" value="InterPro"/>
</dbReference>
<dbReference type="Gene3D" id="3.40.50.10490">
    <property type="entry name" value="Glucose-6-phosphate isomerase like protein, domain 1"/>
    <property type="match status" value="1"/>
</dbReference>
<keyword evidence="3" id="KW-0804">Transcription</keyword>
<dbReference type="GO" id="GO:0003677">
    <property type="term" value="F:DNA binding"/>
    <property type="evidence" value="ECO:0007669"/>
    <property type="project" value="UniProtKB-KW"/>
</dbReference>
<evidence type="ECO:0000256" key="3">
    <source>
        <dbReference type="ARBA" id="ARBA00023163"/>
    </source>
</evidence>
<dbReference type="InterPro" id="IPR000281">
    <property type="entry name" value="HTH_RpiR"/>
</dbReference>
<organism evidence="5 6">
    <name type="scientific">Cytobacillus kochii</name>
    <dbReference type="NCBI Taxonomy" id="859143"/>
    <lineage>
        <taxon>Bacteria</taxon>
        <taxon>Bacillati</taxon>
        <taxon>Bacillota</taxon>
        <taxon>Bacilli</taxon>
        <taxon>Bacillales</taxon>
        <taxon>Bacillaceae</taxon>
        <taxon>Cytobacillus</taxon>
    </lineage>
</organism>
<evidence type="ECO:0000259" key="4">
    <source>
        <dbReference type="PROSITE" id="PS51071"/>
    </source>
</evidence>
<evidence type="ECO:0000256" key="1">
    <source>
        <dbReference type="ARBA" id="ARBA00023015"/>
    </source>
</evidence>
<name>A0A248TP98_9BACI</name>
<dbReference type="EMBL" id="CP022983">
    <property type="protein sequence ID" value="ASV70027.1"/>
    <property type="molecule type" value="Genomic_DNA"/>
</dbReference>
<keyword evidence="6" id="KW-1185">Reference proteome</keyword>
<protein>
    <submittedName>
        <fullName evidence="5">MurR/RpiR family transcriptional regulator</fullName>
    </submittedName>
</protein>
<dbReference type="PANTHER" id="PTHR30514">
    <property type="entry name" value="GLUCOKINASE"/>
    <property type="match status" value="1"/>
</dbReference>
<dbReference type="Gene3D" id="1.10.10.10">
    <property type="entry name" value="Winged helix-like DNA-binding domain superfamily/Winged helix DNA-binding domain"/>
    <property type="match status" value="1"/>
</dbReference>
<sequence length="272" mass="31119">MSTYIEKTENHYSSLTKGLKKVANHLLQDPTIFAIHPAKKIGELIGVSETMIIRFCYSIGFEGFSALQKEIRKSLMTITSSTNIKSTHSNHFTNELIIDRELINKNVNNIDIEDIHKAIDIILESQKIIVSGYYQSYSFAHWLYFNLNYILGNTSLYRPESDARLLELLPKKSCIIVFSFYRYALDTIKFAKDAKEQGLKVLAFTDSKVSPIAEYADTIIPIQVDNHSIFRKGPITLSVINALLHELLIKVDHVEETTSTFKYFIKENSIEN</sequence>
<keyword evidence="1" id="KW-0805">Transcription regulation</keyword>
<reference evidence="5 6" key="1">
    <citation type="submission" date="2017-08" db="EMBL/GenBank/DDBJ databases">
        <title>Complete Genome Sequence of Bacillus kochii Oregon-R-modENCODE STRAIN BDGP4, isolated from Drosophila melanogaster gut.</title>
        <authorList>
            <person name="Wan K.H."/>
            <person name="Yu C."/>
            <person name="Park S."/>
            <person name="Hammonds A.S."/>
            <person name="Booth B.W."/>
            <person name="Celniker S.E."/>
        </authorList>
    </citation>
    <scope>NUCLEOTIDE SEQUENCE [LARGE SCALE GENOMIC DNA]</scope>
    <source>
        <strain evidence="5 6">BDGP4</strain>
    </source>
</reference>
<proteinExistence type="predicted"/>
<evidence type="ECO:0000313" key="6">
    <source>
        <dbReference type="Proteomes" id="UP000215137"/>
    </source>
</evidence>
<dbReference type="CDD" id="cd05013">
    <property type="entry name" value="SIS_RpiR"/>
    <property type="match status" value="1"/>
</dbReference>
<feature type="domain" description="HTH rpiR-type" evidence="4">
    <location>
        <begin position="2"/>
        <end position="78"/>
    </location>
</feature>
<dbReference type="Pfam" id="PF01418">
    <property type="entry name" value="HTH_6"/>
    <property type="match status" value="1"/>
</dbReference>
<dbReference type="InterPro" id="IPR047640">
    <property type="entry name" value="RpiR-like"/>
</dbReference>
<dbReference type="InterPro" id="IPR036388">
    <property type="entry name" value="WH-like_DNA-bd_sf"/>
</dbReference>
<dbReference type="OrthoDB" id="2930at2"/>
<dbReference type="InterPro" id="IPR009057">
    <property type="entry name" value="Homeodomain-like_sf"/>
</dbReference>
<gene>
    <name evidence="5" type="ORF">CKF48_12745</name>
</gene>
<evidence type="ECO:0000313" key="5">
    <source>
        <dbReference type="EMBL" id="ASV70027.1"/>
    </source>
</evidence>
<dbReference type="InterPro" id="IPR046348">
    <property type="entry name" value="SIS_dom_sf"/>
</dbReference>
<dbReference type="PROSITE" id="PS51071">
    <property type="entry name" value="HTH_RPIR"/>
    <property type="match status" value="1"/>
</dbReference>
<dbReference type="AlphaFoldDB" id="A0A248TP98"/>
<dbReference type="SUPFAM" id="SSF53697">
    <property type="entry name" value="SIS domain"/>
    <property type="match status" value="1"/>
</dbReference>
<dbReference type="KEGG" id="bko:CKF48_12745"/>
<accession>A0A248TP98</accession>
<dbReference type="GO" id="GO:1901135">
    <property type="term" value="P:carbohydrate derivative metabolic process"/>
    <property type="evidence" value="ECO:0007669"/>
    <property type="project" value="InterPro"/>
</dbReference>
<dbReference type="Pfam" id="PF01380">
    <property type="entry name" value="SIS"/>
    <property type="match status" value="1"/>
</dbReference>
<dbReference type="PANTHER" id="PTHR30514:SF18">
    <property type="entry name" value="RPIR-FAMILY TRANSCRIPTIONAL REGULATOR"/>
    <property type="match status" value="1"/>
</dbReference>
<dbReference type="SUPFAM" id="SSF46689">
    <property type="entry name" value="Homeodomain-like"/>
    <property type="match status" value="1"/>
</dbReference>
<evidence type="ECO:0000256" key="2">
    <source>
        <dbReference type="ARBA" id="ARBA00023125"/>
    </source>
</evidence>
<dbReference type="InterPro" id="IPR035472">
    <property type="entry name" value="RpiR-like_SIS"/>
</dbReference>
<keyword evidence="2" id="KW-0238">DNA-binding</keyword>
<dbReference type="GO" id="GO:0003700">
    <property type="term" value="F:DNA-binding transcription factor activity"/>
    <property type="evidence" value="ECO:0007669"/>
    <property type="project" value="InterPro"/>
</dbReference>
<dbReference type="InterPro" id="IPR001347">
    <property type="entry name" value="SIS_dom"/>
</dbReference>